<dbReference type="AlphaFoldDB" id="A0AAV6H5F3"/>
<dbReference type="GO" id="GO:0007339">
    <property type="term" value="P:binding of sperm to zona pellucida"/>
    <property type="evidence" value="ECO:0007669"/>
    <property type="project" value="TreeGrafter"/>
</dbReference>
<comment type="caution">
    <text evidence="3">The sequence shown here is derived from an EMBL/GenBank/DDBJ whole genome shotgun (WGS) entry which is preliminary data.</text>
</comment>
<dbReference type="InterPro" id="IPR042235">
    <property type="entry name" value="ZP-C_dom"/>
</dbReference>
<keyword evidence="4" id="KW-1185">Reference proteome</keyword>
<dbReference type="GO" id="GO:0035803">
    <property type="term" value="P:egg coat formation"/>
    <property type="evidence" value="ECO:0007669"/>
    <property type="project" value="TreeGrafter"/>
</dbReference>
<organism evidence="3 4">
    <name type="scientific">Alosa alosa</name>
    <name type="common">allis shad</name>
    <dbReference type="NCBI Taxonomy" id="278164"/>
    <lineage>
        <taxon>Eukaryota</taxon>
        <taxon>Metazoa</taxon>
        <taxon>Chordata</taxon>
        <taxon>Craniata</taxon>
        <taxon>Vertebrata</taxon>
        <taxon>Euteleostomi</taxon>
        <taxon>Actinopterygii</taxon>
        <taxon>Neopterygii</taxon>
        <taxon>Teleostei</taxon>
        <taxon>Clupei</taxon>
        <taxon>Clupeiformes</taxon>
        <taxon>Clupeoidei</taxon>
        <taxon>Clupeidae</taxon>
        <taxon>Alosa</taxon>
    </lineage>
</organism>
<evidence type="ECO:0000313" key="4">
    <source>
        <dbReference type="Proteomes" id="UP000823561"/>
    </source>
</evidence>
<dbReference type="FunFam" id="2.60.40.4100:FF:000002">
    <property type="entry name" value="Zona pellucida sperm-binding protein 3"/>
    <property type="match status" value="1"/>
</dbReference>
<accession>A0AAV6H5F3</accession>
<keyword evidence="1" id="KW-1015">Disulfide bond</keyword>
<dbReference type="PROSITE" id="PS51034">
    <property type="entry name" value="ZP_2"/>
    <property type="match status" value="1"/>
</dbReference>
<dbReference type="EMBL" id="JADWDJ010000005">
    <property type="protein sequence ID" value="KAG5280822.1"/>
    <property type="molecule type" value="Genomic_DNA"/>
</dbReference>
<dbReference type="InterPro" id="IPR055355">
    <property type="entry name" value="ZP-C"/>
</dbReference>
<dbReference type="GO" id="GO:0032190">
    <property type="term" value="F:acrosin binding"/>
    <property type="evidence" value="ECO:0007669"/>
    <property type="project" value="TreeGrafter"/>
</dbReference>
<sequence>MTDDWKFERVPNTYLGDILHIEASVIQYNHVPLRVFAHSCVATAVPDVKTSPRYSFIVNYGCLVDAKLTGSRSRFLPRSHDGKLQFELEAFRFAQGAGNDCCPLPRWTSAGEHDEMCLCCDSTCGTGEAADEQWELEASLGPISQQYIVTCVANILIFINKNAIN</sequence>
<dbReference type="InterPro" id="IPR001507">
    <property type="entry name" value="ZP_dom"/>
</dbReference>
<dbReference type="PANTHER" id="PTHR11576">
    <property type="entry name" value="ZONA PELLUCIDA SPERM-BINDING PROTEIN 3"/>
    <property type="match status" value="1"/>
</dbReference>
<dbReference type="Pfam" id="PF00100">
    <property type="entry name" value="Zona_pellucida"/>
    <property type="match status" value="1"/>
</dbReference>
<dbReference type="PANTHER" id="PTHR11576:SF2">
    <property type="entry name" value="ZONA PELLUCIDA SPERM-BINDING PROTEIN 3"/>
    <property type="match status" value="1"/>
</dbReference>
<protein>
    <recommendedName>
        <fullName evidence="2">ZP domain-containing protein</fullName>
    </recommendedName>
</protein>
<dbReference type="GO" id="GO:2000344">
    <property type="term" value="P:positive regulation of acrosome reaction"/>
    <property type="evidence" value="ECO:0007669"/>
    <property type="project" value="TreeGrafter"/>
</dbReference>
<proteinExistence type="predicted"/>
<feature type="domain" description="ZP" evidence="2">
    <location>
        <begin position="1"/>
        <end position="127"/>
    </location>
</feature>
<dbReference type="Gene3D" id="2.60.40.4100">
    <property type="entry name" value="Zona pellucida, ZP-C domain"/>
    <property type="match status" value="1"/>
</dbReference>
<evidence type="ECO:0000259" key="2">
    <source>
        <dbReference type="PROSITE" id="PS51034"/>
    </source>
</evidence>
<reference evidence="3" key="1">
    <citation type="submission" date="2020-10" db="EMBL/GenBank/DDBJ databases">
        <title>Chromosome-scale genome assembly of the Allis shad, Alosa alosa.</title>
        <authorList>
            <person name="Margot Z."/>
            <person name="Christophe K."/>
            <person name="Cabau C."/>
            <person name="Louis A."/>
            <person name="Berthelot C."/>
            <person name="Parey E."/>
            <person name="Roest Crollius H."/>
            <person name="Montfort J."/>
            <person name="Robinson-Rechavi M."/>
            <person name="Bucao C."/>
            <person name="Bouchez O."/>
            <person name="Gislard M."/>
            <person name="Lluch J."/>
            <person name="Milhes M."/>
            <person name="Lampietro C."/>
            <person name="Lopez Roques C."/>
            <person name="Donnadieu C."/>
            <person name="Braasch I."/>
            <person name="Desvignes T."/>
            <person name="Postlethwait J."/>
            <person name="Bobe J."/>
            <person name="Guiguen Y."/>
        </authorList>
    </citation>
    <scope>NUCLEOTIDE SEQUENCE</scope>
    <source>
        <strain evidence="3">M-15738</strain>
        <tissue evidence="3">Blood</tissue>
    </source>
</reference>
<evidence type="ECO:0000256" key="1">
    <source>
        <dbReference type="ARBA" id="ARBA00023157"/>
    </source>
</evidence>
<dbReference type="GO" id="GO:0031012">
    <property type="term" value="C:extracellular matrix"/>
    <property type="evidence" value="ECO:0007669"/>
    <property type="project" value="TreeGrafter"/>
</dbReference>
<gene>
    <name evidence="3" type="ORF">AALO_G00064410</name>
</gene>
<name>A0AAV6H5F3_9TELE</name>
<dbReference type="Proteomes" id="UP000823561">
    <property type="component" value="Chromosome 5"/>
</dbReference>
<evidence type="ECO:0000313" key="3">
    <source>
        <dbReference type="EMBL" id="KAG5280822.1"/>
    </source>
</evidence>